<dbReference type="AlphaFoldDB" id="A0A6J4RF52"/>
<accession>A0A6J4RF52</accession>
<sequence>MNKSLTGSEGLCPSEPNVFLLNRLPQFMPGNYSGKKFYIVRENIPKNFT</sequence>
<evidence type="ECO:0000313" key="1">
    <source>
        <dbReference type="EMBL" id="CAA9472035.1"/>
    </source>
</evidence>
<gene>
    <name evidence="1" type="ORF">AVDCRST_MAG96-475</name>
</gene>
<dbReference type="EMBL" id="CADCVN010000179">
    <property type="protein sequence ID" value="CAA9472035.1"/>
    <property type="molecule type" value="Genomic_DNA"/>
</dbReference>
<name>A0A6J4RF52_9BACT</name>
<protein>
    <submittedName>
        <fullName evidence="1">Uncharacterized protein</fullName>
    </submittedName>
</protein>
<reference evidence="1" key="1">
    <citation type="submission" date="2020-02" db="EMBL/GenBank/DDBJ databases">
        <authorList>
            <person name="Meier V. D."/>
        </authorList>
    </citation>
    <scope>NUCLEOTIDE SEQUENCE</scope>
    <source>
        <strain evidence="1">AVDCRST_MAG96</strain>
    </source>
</reference>
<organism evidence="1">
    <name type="scientific">uncultured Segetibacter sp</name>
    <dbReference type="NCBI Taxonomy" id="481133"/>
    <lineage>
        <taxon>Bacteria</taxon>
        <taxon>Pseudomonadati</taxon>
        <taxon>Bacteroidota</taxon>
        <taxon>Chitinophagia</taxon>
        <taxon>Chitinophagales</taxon>
        <taxon>Chitinophagaceae</taxon>
        <taxon>Segetibacter</taxon>
        <taxon>environmental samples</taxon>
    </lineage>
</organism>
<proteinExistence type="predicted"/>